<comment type="caution">
    <text evidence="3">The sequence shown here is derived from an EMBL/GenBank/DDBJ whole genome shotgun (WGS) entry which is preliminary data.</text>
</comment>
<evidence type="ECO:0000256" key="1">
    <source>
        <dbReference type="SAM" id="Phobius"/>
    </source>
</evidence>
<dbReference type="AlphaFoldDB" id="A0A9P5YVU3"/>
<evidence type="ECO:0000313" key="4">
    <source>
        <dbReference type="Proteomes" id="UP000807469"/>
    </source>
</evidence>
<name>A0A9P5YVU3_9AGAR</name>
<reference evidence="3" key="1">
    <citation type="submission" date="2020-11" db="EMBL/GenBank/DDBJ databases">
        <authorList>
            <consortium name="DOE Joint Genome Institute"/>
            <person name="Ahrendt S."/>
            <person name="Riley R."/>
            <person name="Andreopoulos W."/>
            <person name="Labutti K."/>
            <person name="Pangilinan J."/>
            <person name="Ruiz-Duenas F.J."/>
            <person name="Barrasa J.M."/>
            <person name="Sanchez-Garcia M."/>
            <person name="Camarero S."/>
            <person name="Miyauchi S."/>
            <person name="Serrano A."/>
            <person name="Linde D."/>
            <person name="Babiker R."/>
            <person name="Drula E."/>
            <person name="Ayuso-Fernandez I."/>
            <person name="Pacheco R."/>
            <person name="Padilla G."/>
            <person name="Ferreira P."/>
            <person name="Barriuso J."/>
            <person name="Kellner H."/>
            <person name="Castanera R."/>
            <person name="Alfaro M."/>
            <person name="Ramirez L."/>
            <person name="Pisabarro A.G."/>
            <person name="Kuo A."/>
            <person name="Tritt A."/>
            <person name="Lipzen A."/>
            <person name="He G."/>
            <person name="Yan M."/>
            <person name="Ng V."/>
            <person name="Cullen D."/>
            <person name="Martin F."/>
            <person name="Rosso M.-N."/>
            <person name="Henrissat B."/>
            <person name="Hibbett D."/>
            <person name="Martinez A.T."/>
            <person name="Grigoriev I.V."/>
        </authorList>
    </citation>
    <scope>NUCLEOTIDE SEQUENCE</scope>
    <source>
        <strain evidence="3">CIRM-BRFM 674</strain>
    </source>
</reference>
<feature type="transmembrane region" description="Helical" evidence="1">
    <location>
        <begin position="76"/>
        <end position="98"/>
    </location>
</feature>
<keyword evidence="4" id="KW-1185">Reference proteome</keyword>
<organism evidence="3 4">
    <name type="scientific">Pholiota conissans</name>
    <dbReference type="NCBI Taxonomy" id="109636"/>
    <lineage>
        <taxon>Eukaryota</taxon>
        <taxon>Fungi</taxon>
        <taxon>Dikarya</taxon>
        <taxon>Basidiomycota</taxon>
        <taxon>Agaricomycotina</taxon>
        <taxon>Agaricomycetes</taxon>
        <taxon>Agaricomycetidae</taxon>
        <taxon>Agaricales</taxon>
        <taxon>Agaricineae</taxon>
        <taxon>Strophariaceae</taxon>
        <taxon>Pholiota</taxon>
    </lineage>
</organism>
<sequence length="124" mass="13882">MSLISAYAPQSASAAEDPAVALPNPFTPMAFFSADIAAQLTIANYVMVGITAIQIWDMLVHFVDEYNLVRRHRIRFPIIVYFISRFATLAILLGMVIINTAPIRHCDLSRKIVSIFLSHFCPEL</sequence>
<evidence type="ECO:0000313" key="3">
    <source>
        <dbReference type="EMBL" id="KAF9476622.1"/>
    </source>
</evidence>
<proteinExistence type="predicted"/>
<evidence type="ECO:0000259" key="2">
    <source>
        <dbReference type="Pfam" id="PF20151"/>
    </source>
</evidence>
<keyword evidence="1" id="KW-0812">Transmembrane</keyword>
<protein>
    <recommendedName>
        <fullName evidence="2">DUF6533 domain-containing protein</fullName>
    </recommendedName>
</protein>
<feature type="domain" description="DUF6533" evidence="2">
    <location>
        <begin position="45"/>
        <end position="89"/>
    </location>
</feature>
<keyword evidence="1" id="KW-1133">Transmembrane helix</keyword>
<gene>
    <name evidence="3" type="ORF">BDN70DRAFT_882154</name>
</gene>
<dbReference type="Pfam" id="PF20151">
    <property type="entry name" value="DUF6533"/>
    <property type="match status" value="1"/>
</dbReference>
<accession>A0A9P5YVU3</accession>
<dbReference type="OrthoDB" id="3038990at2759"/>
<dbReference type="InterPro" id="IPR045340">
    <property type="entry name" value="DUF6533"/>
</dbReference>
<feature type="transmembrane region" description="Helical" evidence="1">
    <location>
        <begin position="30"/>
        <end position="56"/>
    </location>
</feature>
<dbReference type="EMBL" id="MU155287">
    <property type="protein sequence ID" value="KAF9476622.1"/>
    <property type="molecule type" value="Genomic_DNA"/>
</dbReference>
<dbReference type="Proteomes" id="UP000807469">
    <property type="component" value="Unassembled WGS sequence"/>
</dbReference>
<keyword evidence="1" id="KW-0472">Membrane</keyword>